<evidence type="ECO:0000313" key="2">
    <source>
        <dbReference type="EMBL" id="MFD2572555.1"/>
    </source>
</evidence>
<keyword evidence="1" id="KW-1133">Transmembrane helix</keyword>
<evidence type="ECO:0000256" key="1">
    <source>
        <dbReference type="SAM" id="Phobius"/>
    </source>
</evidence>
<protein>
    <submittedName>
        <fullName evidence="2">Efflux RND transporter permease subunit</fullName>
    </submittedName>
</protein>
<reference evidence="3" key="1">
    <citation type="journal article" date="2019" name="Int. J. Syst. Evol. Microbiol.">
        <title>The Global Catalogue of Microorganisms (GCM) 10K type strain sequencing project: providing services to taxonomists for standard genome sequencing and annotation.</title>
        <authorList>
            <consortium name="The Broad Institute Genomics Platform"/>
            <consortium name="The Broad Institute Genome Sequencing Center for Infectious Disease"/>
            <person name="Wu L."/>
            <person name="Ma J."/>
        </authorList>
    </citation>
    <scope>NUCLEOTIDE SEQUENCE [LARGE SCALE GENOMIC DNA]</scope>
    <source>
        <strain evidence="3">KCTC 42805</strain>
    </source>
</reference>
<keyword evidence="3" id="KW-1185">Reference proteome</keyword>
<feature type="transmembrane region" description="Helical" evidence="1">
    <location>
        <begin position="956"/>
        <end position="977"/>
    </location>
</feature>
<dbReference type="PRINTS" id="PR00702">
    <property type="entry name" value="ACRIFLAVINRP"/>
</dbReference>
<dbReference type="Gene3D" id="3.30.70.1430">
    <property type="entry name" value="Multidrug efflux transporter AcrB pore domain"/>
    <property type="match status" value="2"/>
</dbReference>
<feature type="transmembrane region" description="Helical" evidence="1">
    <location>
        <begin position="912"/>
        <end position="935"/>
    </location>
</feature>
<dbReference type="SUPFAM" id="SSF82693">
    <property type="entry name" value="Multidrug efflux transporter AcrB pore domain, PN1, PN2, PC1 and PC2 subdomains"/>
    <property type="match status" value="3"/>
</dbReference>
<dbReference type="InterPro" id="IPR027463">
    <property type="entry name" value="AcrB_DN_DC_subdom"/>
</dbReference>
<dbReference type="Gene3D" id="1.20.1640.10">
    <property type="entry name" value="Multidrug efflux transporter AcrB transmembrane domain"/>
    <property type="match status" value="2"/>
</dbReference>
<keyword evidence="1" id="KW-0812">Transmembrane</keyword>
<feature type="transmembrane region" description="Helical" evidence="1">
    <location>
        <begin position="336"/>
        <end position="362"/>
    </location>
</feature>
<feature type="transmembrane region" description="Helical" evidence="1">
    <location>
        <begin position="857"/>
        <end position="879"/>
    </location>
</feature>
<dbReference type="Gene3D" id="3.30.70.1440">
    <property type="entry name" value="Multidrug efflux transporter AcrB pore domain"/>
    <property type="match status" value="1"/>
</dbReference>
<feature type="transmembrane region" description="Helical" evidence="1">
    <location>
        <begin position="427"/>
        <end position="447"/>
    </location>
</feature>
<dbReference type="RefSeq" id="WP_381525076.1">
    <property type="nucleotide sequence ID" value="NZ_JBHULN010000011.1"/>
</dbReference>
<feature type="transmembrane region" description="Helical" evidence="1">
    <location>
        <begin position="983"/>
        <end position="1005"/>
    </location>
</feature>
<dbReference type="InterPro" id="IPR001036">
    <property type="entry name" value="Acrflvin-R"/>
</dbReference>
<keyword evidence="1" id="KW-0472">Membrane</keyword>
<name>A0ABW5M6D4_9BACT</name>
<dbReference type="SUPFAM" id="SSF82714">
    <property type="entry name" value="Multidrug efflux transporter AcrB TolC docking domain, DN and DC subdomains"/>
    <property type="match status" value="2"/>
</dbReference>
<accession>A0ABW5M6D4</accession>
<dbReference type="PANTHER" id="PTHR32063">
    <property type="match status" value="1"/>
</dbReference>
<dbReference type="EMBL" id="JBHULN010000011">
    <property type="protein sequence ID" value="MFD2572555.1"/>
    <property type="molecule type" value="Genomic_DNA"/>
</dbReference>
<sequence length="1032" mass="112893">MNLAQFSVKNWQFMLVLFLGVAALGVNSLLNMPRGEDPEFTAPQFAVVVVYPGTDALDMEELVVDPAEKRFNELDNIKHVITNVDDGLAVFRVEYEYSQDPDEKYQEIVREVNALRSELPADVFSININKFSPSDVNIVQVALQSEVASDKELGNYADELTKRLEKITSLKNVQDWGYPAGIVRVSLNIEKMAQEGIPTNRVVGALQAENANIPGGSVQIGTRKFNVKTSGDYQSLDEIKNTIVSTNGQKIIRLGDIADVSYNLEEETHITRLDGHRAVLVTASQKIGENIDKVGKQINPVIENFAKTLPPHIKLVKNFDQAASVGKRLSRFATDFAIAILLVSLTLLPLGFRAAVVVMISIPLSLSIGLSLLNAFGYSINQLSIVGLIVALGILVDDSIVVVENIERYLREGYSKREAAIKATSQITLAVIGCTVTLVLAFLPLLFLPEGSGDFIRSLPMAVVTTVLASLLVSLTIVPFLSSRILKEEHNPDGNIFLRALKRLISGSYSRLLNVALGRPVVTLLVALTIFGGALLLSGKVGFGLFPASEKPQFLINIETPEGSSLQETNRVARYVESQLKQEPAVRHFTTNVGKGNPRIYYNIIQRNESTNFSQFFVQLNDVEPAEKQVLIDKYRERFALYPNAKIEVKDFEQGPAQEAPVAIRVFGENLDTLRKVAARVEKVLKQTSGTIYVNNPLANRKTDLRIKINKEKAGLLGLSIADINRTIRLAVAGLNVGTFKAPDEGQSVGSDDYSINVTLPKGRTTDQTVLNNLYVNTVTGGAVPLRQVADIQFETGTNLIRHYDKDRFVTVTAFVKTGYLVDNVYSDVLKKLDNMKFPTGFRYVAAGELESREQSFGGLGTIILITIFGFMAVLILEFGTIKSTLIVLSVIPLGIIGAIAALLLTGNPFSFVAIIGLIALIGIEVKNSILLVDFTNQLREQGMPLVEAIKEAGEVRFVPIVLTSLTAIGGLMPLALEGNPLYSPLAWVLIGGLISSTLLSRIVTPVLYKLLPPRVDVKTVSAEEQEMAVTM</sequence>
<dbReference type="Proteomes" id="UP001597469">
    <property type="component" value="Unassembled WGS sequence"/>
</dbReference>
<gene>
    <name evidence="2" type="ORF">ACFSUS_18090</name>
</gene>
<dbReference type="PANTHER" id="PTHR32063:SF24">
    <property type="entry name" value="CATION EFFLUX SYSTEM (ACRB_ACRD_ACRF FAMILY)"/>
    <property type="match status" value="1"/>
</dbReference>
<organism evidence="2 3">
    <name type="scientific">Spirosoma soli</name>
    <dbReference type="NCBI Taxonomy" id="1770529"/>
    <lineage>
        <taxon>Bacteria</taxon>
        <taxon>Pseudomonadati</taxon>
        <taxon>Bacteroidota</taxon>
        <taxon>Cytophagia</taxon>
        <taxon>Cytophagales</taxon>
        <taxon>Cytophagaceae</taxon>
        <taxon>Spirosoma</taxon>
    </lineage>
</organism>
<feature type="transmembrane region" description="Helical" evidence="1">
    <location>
        <begin position="512"/>
        <end position="537"/>
    </location>
</feature>
<dbReference type="Gene3D" id="3.30.2090.10">
    <property type="entry name" value="Multidrug efflux transporter AcrB TolC docking domain, DN and DC subdomains"/>
    <property type="match status" value="2"/>
</dbReference>
<proteinExistence type="predicted"/>
<dbReference type="SUPFAM" id="SSF82866">
    <property type="entry name" value="Multidrug efflux transporter AcrB transmembrane domain"/>
    <property type="match status" value="2"/>
</dbReference>
<dbReference type="Gene3D" id="3.30.70.1320">
    <property type="entry name" value="Multidrug efflux transporter AcrB pore domain like"/>
    <property type="match status" value="1"/>
</dbReference>
<feature type="transmembrane region" description="Helical" evidence="1">
    <location>
        <begin position="459"/>
        <end position="481"/>
    </location>
</feature>
<feature type="transmembrane region" description="Helical" evidence="1">
    <location>
        <begin position="382"/>
        <end position="406"/>
    </location>
</feature>
<comment type="caution">
    <text evidence="2">The sequence shown here is derived from an EMBL/GenBank/DDBJ whole genome shotgun (WGS) entry which is preliminary data.</text>
</comment>
<feature type="transmembrane region" description="Helical" evidence="1">
    <location>
        <begin position="886"/>
        <end position="906"/>
    </location>
</feature>
<feature type="transmembrane region" description="Helical" evidence="1">
    <location>
        <begin position="12"/>
        <end position="30"/>
    </location>
</feature>
<evidence type="ECO:0000313" key="3">
    <source>
        <dbReference type="Proteomes" id="UP001597469"/>
    </source>
</evidence>
<dbReference type="Pfam" id="PF00873">
    <property type="entry name" value="ACR_tran"/>
    <property type="match status" value="1"/>
</dbReference>